<sequence>MGRTIIPLGKFMFSTGHVEKDVRAVVTVHVLQWPQPRGRAHSLSREAGMRRMKHEKEEGREEEEGRGRKEGIQGERTKLTFQFNSSRVRLQEN</sequence>
<evidence type="ECO:0000313" key="2">
    <source>
        <dbReference type="EMBL" id="TNN67170.1"/>
    </source>
</evidence>
<organism evidence="2 3">
    <name type="scientific">Liparis tanakae</name>
    <name type="common">Tanaka's snailfish</name>
    <dbReference type="NCBI Taxonomy" id="230148"/>
    <lineage>
        <taxon>Eukaryota</taxon>
        <taxon>Metazoa</taxon>
        <taxon>Chordata</taxon>
        <taxon>Craniata</taxon>
        <taxon>Vertebrata</taxon>
        <taxon>Euteleostomi</taxon>
        <taxon>Actinopterygii</taxon>
        <taxon>Neopterygii</taxon>
        <taxon>Teleostei</taxon>
        <taxon>Neoteleostei</taxon>
        <taxon>Acanthomorphata</taxon>
        <taxon>Eupercaria</taxon>
        <taxon>Perciformes</taxon>
        <taxon>Cottioidei</taxon>
        <taxon>Cottales</taxon>
        <taxon>Liparidae</taxon>
        <taxon>Liparis</taxon>
    </lineage>
</organism>
<evidence type="ECO:0000313" key="3">
    <source>
        <dbReference type="Proteomes" id="UP000314294"/>
    </source>
</evidence>
<keyword evidence="3" id="KW-1185">Reference proteome</keyword>
<protein>
    <submittedName>
        <fullName evidence="2">Uncharacterized protein</fullName>
    </submittedName>
</protein>
<proteinExistence type="predicted"/>
<dbReference type="Proteomes" id="UP000314294">
    <property type="component" value="Unassembled WGS sequence"/>
</dbReference>
<feature type="region of interest" description="Disordered" evidence="1">
    <location>
        <begin position="36"/>
        <end position="93"/>
    </location>
</feature>
<reference evidence="2 3" key="1">
    <citation type="submission" date="2019-03" db="EMBL/GenBank/DDBJ databases">
        <title>First draft genome of Liparis tanakae, snailfish: a comprehensive survey of snailfish specific genes.</title>
        <authorList>
            <person name="Kim W."/>
            <person name="Song I."/>
            <person name="Jeong J.-H."/>
            <person name="Kim D."/>
            <person name="Kim S."/>
            <person name="Ryu S."/>
            <person name="Song J.Y."/>
            <person name="Lee S.K."/>
        </authorList>
    </citation>
    <scope>NUCLEOTIDE SEQUENCE [LARGE SCALE GENOMIC DNA]</scope>
    <source>
        <tissue evidence="2">Muscle</tissue>
    </source>
</reference>
<accession>A0A4Z2HNI6</accession>
<comment type="caution">
    <text evidence="2">The sequence shown here is derived from an EMBL/GenBank/DDBJ whole genome shotgun (WGS) entry which is preliminary data.</text>
</comment>
<dbReference type="EMBL" id="SRLO01000208">
    <property type="protein sequence ID" value="TNN67170.1"/>
    <property type="molecule type" value="Genomic_DNA"/>
</dbReference>
<dbReference type="AlphaFoldDB" id="A0A4Z2HNI6"/>
<evidence type="ECO:0000256" key="1">
    <source>
        <dbReference type="SAM" id="MobiDB-lite"/>
    </source>
</evidence>
<name>A0A4Z2HNI6_9TELE</name>
<feature type="compositionally biased region" description="Polar residues" evidence="1">
    <location>
        <begin position="79"/>
        <end position="93"/>
    </location>
</feature>
<feature type="compositionally biased region" description="Basic and acidic residues" evidence="1">
    <location>
        <begin position="43"/>
        <end position="78"/>
    </location>
</feature>
<gene>
    <name evidence="2" type="ORF">EYF80_022587</name>
</gene>